<dbReference type="InterPro" id="IPR039808">
    <property type="entry name" value="Cadherin"/>
</dbReference>
<evidence type="ECO:0000313" key="8">
    <source>
        <dbReference type="EMBL" id="KAK0152145.1"/>
    </source>
</evidence>
<dbReference type="PROSITE" id="PS50268">
    <property type="entry name" value="CADHERIN_2"/>
    <property type="match status" value="3"/>
</dbReference>
<comment type="subcellular location">
    <subcellularLocation>
        <location evidence="1">Membrane</location>
    </subcellularLocation>
</comment>
<dbReference type="InterPro" id="IPR015919">
    <property type="entry name" value="Cadherin-like_sf"/>
</dbReference>
<feature type="domain" description="Cadherin" evidence="7">
    <location>
        <begin position="38"/>
        <end position="118"/>
    </location>
</feature>
<keyword evidence="2" id="KW-0677">Repeat</keyword>
<feature type="compositionally biased region" description="Basic and acidic residues" evidence="6">
    <location>
        <begin position="13"/>
        <end position="26"/>
    </location>
</feature>
<dbReference type="InterPro" id="IPR002126">
    <property type="entry name" value="Cadherin-like_dom"/>
</dbReference>
<dbReference type="GO" id="GO:0016339">
    <property type="term" value="P:calcium-dependent cell-cell adhesion via plasma membrane cell adhesion molecules"/>
    <property type="evidence" value="ECO:0007669"/>
    <property type="project" value="TreeGrafter"/>
</dbReference>
<dbReference type="PANTHER" id="PTHR24027:SF96">
    <property type="entry name" value="CADHERIN-12"/>
    <property type="match status" value="1"/>
</dbReference>
<dbReference type="FunFam" id="2.60.40.60:FF:000288">
    <property type="entry name" value="cadherin-12 isoform X2"/>
    <property type="match status" value="1"/>
</dbReference>
<dbReference type="Gene3D" id="2.60.40.60">
    <property type="entry name" value="Cadherins"/>
    <property type="match status" value="4"/>
</dbReference>
<organism evidence="8 9">
    <name type="scientific">Merluccius polli</name>
    <name type="common">Benguela hake</name>
    <name type="synonym">Merluccius cadenati</name>
    <dbReference type="NCBI Taxonomy" id="89951"/>
    <lineage>
        <taxon>Eukaryota</taxon>
        <taxon>Metazoa</taxon>
        <taxon>Chordata</taxon>
        <taxon>Craniata</taxon>
        <taxon>Vertebrata</taxon>
        <taxon>Euteleostomi</taxon>
        <taxon>Actinopterygii</taxon>
        <taxon>Neopterygii</taxon>
        <taxon>Teleostei</taxon>
        <taxon>Neoteleostei</taxon>
        <taxon>Acanthomorphata</taxon>
        <taxon>Zeiogadaria</taxon>
        <taxon>Gadariae</taxon>
        <taxon>Gadiformes</taxon>
        <taxon>Gadoidei</taxon>
        <taxon>Merlucciidae</taxon>
        <taxon>Merluccius</taxon>
    </lineage>
</organism>
<evidence type="ECO:0000256" key="4">
    <source>
        <dbReference type="ARBA" id="ARBA00023136"/>
    </source>
</evidence>
<dbReference type="Pfam" id="PF00028">
    <property type="entry name" value="Cadherin"/>
    <property type="match status" value="3"/>
</dbReference>
<dbReference type="GO" id="GO:0007043">
    <property type="term" value="P:cell-cell junction assembly"/>
    <property type="evidence" value="ECO:0007669"/>
    <property type="project" value="TreeGrafter"/>
</dbReference>
<dbReference type="PANTHER" id="PTHR24027">
    <property type="entry name" value="CADHERIN-23"/>
    <property type="match status" value="1"/>
</dbReference>
<dbReference type="GO" id="GO:0034332">
    <property type="term" value="P:adherens junction organization"/>
    <property type="evidence" value="ECO:0007669"/>
    <property type="project" value="TreeGrafter"/>
</dbReference>
<comment type="caution">
    <text evidence="8">The sequence shown here is derived from an EMBL/GenBank/DDBJ whole genome shotgun (WGS) entry which is preliminary data.</text>
</comment>
<evidence type="ECO:0000259" key="7">
    <source>
        <dbReference type="PROSITE" id="PS50268"/>
    </source>
</evidence>
<dbReference type="AlphaFoldDB" id="A0AA47N5M6"/>
<proteinExistence type="predicted"/>
<gene>
    <name evidence="8" type="primary">Cdh12</name>
    <name evidence="8" type="ORF">N1851_006482</name>
</gene>
<accession>A0AA47N5M6</accession>
<keyword evidence="9" id="KW-1185">Reference proteome</keyword>
<evidence type="ECO:0000256" key="1">
    <source>
        <dbReference type="ARBA" id="ARBA00004370"/>
    </source>
</evidence>
<dbReference type="GO" id="GO:0045296">
    <property type="term" value="F:cadherin binding"/>
    <property type="evidence" value="ECO:0007669"/>
    <property type="project" value="TreeGrafter"/>
</dbReference>
<feature type="domain" description="Cadherin" evidence="7">
    <location>
        <begin position="119"/>
        <end position="274"/>
    </location>
</feature>
<name>A0AA47N5M6_MERPO</name>
<dbReference type="GO" id="GO:0005509">
    <property type="term" value="F:calcium ion binding"/>
    <property type="evidence" value="ECO:0007669"/>
    <property type="project" value="UniProtKB-UniRule"/>
</dbReference>
<dbReference type="GO" id="GO:0007156">
    <property type="term" value="P:homophilic cell adhesion via plasma membrane adhesion molecules"/>
    <property type="evidence" value="ECO:0007669"/>
    <property type="project" value="InterPro"/>
</dbReference>
<keyword evidence="3 5" id="KW-0106">Calcium</keyword>
<evidence type="ECO:0000256" key="5">
    <source>
        <dbReference type="PROSITE-ProRule" id="PRU00043"/>
    </source>
</evidence>
<evidence type="ECO:0000256" key="2">
    <source>
        <dbReference type="ARBA" id="ARBA00022737"/>
    </source>
</evidence>
<dbReference type="FunFam" id="2.60.40.60:FF:000009">
    <property type="entry name" value="Cadherin 24"/>
    <property type="match status" value="1"/>
</dbReference>
<dbReference type="PROSITE" id="PS00232">
    <property type="entry name" value="CADHERIN_1"/>
    <property type="match status" value="2"/>
</dbReference>
<dbReference type="InterPro" id="IPR020894">
    <property type="entry name" value="Cadherin_CS"/>
</dbReference>
<dbReference type="GO" id="GO:0016342">
    <property type="term" value="C:catenin complex"/>
    <property type="evidence" value="ECO:0007669"/>
    <property type="project" value="TreeGrafter"/>
</dbReference>
<protein>
    <submittedName>
        <fullName evidence="8">Cadherin-12</fullName>
    </submittedName>
</protein>
<dbReference type="SMART" id="SM00112">
    <property type="entry name" value="CA"/>
    <property type="match status" value="2"/>
</dbReference>
<reference evidence="8" key="1">
    <citation type="journal article" date="2023" name="Front. Mar. Sci.">
        <title>A new Merluccius polli reference genome to investigate the effects of global change in West African waters.</title>
        <authorList>
            <person name="Mateo J.L."/>
            <person name="Blanco-Fernandez C."/>
            <person name="Garcia-Vazquez E."/>
            <person name="Machado-Schiaffino G."/>
        </authorList>
    </citation>
    <scope>NUCLEOTIDE SEQUENCE</scope>
    <source>
        <strain evidence="8">C29</strain>
        <tissue evidence="8">Fin</tissue>
    </source>
</reference>
<keyword evidence="4" id="KW-0472">Membrane</keyword>
<dbReference type="GO" id="GO:0005912">
    <property type="term" value="C:adherens junction"/>
    <property type="evidence" value="ECO:0007669"/>
    <property type="project" value="TreeGrafter"/>
</dbReference>
<evidence type="ECO:0000256" key="3">
    <source>
        <dbReference type="ARBA" id="ARBA00022837"/>
    </source>
</evidence>
<dbReference type="GO" id="GO:0000902">
    <property type="term" value="P:cell morphogenesis"/>
    <property type="evidence" value="ECO:0007669"/>
    <property type="project" value="TreeGrafter"/>
</dbReference>
<dbReference type="PRINTS" id="PR00205">
    <property type="entry name" value="CADHERIN"/>
</dbReference>
<sequence>MQLFTAERLSIASKKESGRKSERESVHSYTKGQRHLHTDLDRGESEVKYTLSGDGAGSIFTIDQTTGDIHALRSLDREEKPYYTLRAQAVDMDTNRPLEPESEFVIKVQDINDNEPKFLEGPYTATVPEMSPVGTYVTQVTATDADDPTYGNSARVVYSILHGQPYFSVDPKTGKHGASGPDCSLAASQPAVAVLTFRGRSCGGRRRPCVFLMTRHKTSQRVIKTALPNMDREVKEQYQVLIQAKDMGGQLGGLAGTTTVNISLSDVNDNPPRFSKSFFHLRVPESSAVGSAVGRIKAHDLDIGKNAEVEYNIVPGDGGAMFDITTNEHNQEGIIVLRRWYDPTGTQTTYLSS</sequence>
<feature type="domain" description="Cadherin" evidence="7">
    <location>
        <begin position="275"/>
        <end position="350"/>
    </location>
</feature>
<dbReference type="GO" id="GO:0044331">
    <property type="term" value="P:cell-cell adhesion mediated by cadherin"/>
    <property type="evidence" value="ECO:0007669"/>
    <property type="project" value="TreeGrafter"/>
</dbReference>
<feature type="region of interest" description="Disordered" evidence="6">
    <location>
        <begin position="1"/>
        <end position="42"/>
    </location>
</feature>
<dbReference type="GO" id="GO:0016477">
    <property type="term" value="P:cell migration"/>
    <property type="evidence" value="ECO:0007669"/>
    <property type="project" value="TreeGrafter"/>
</dbReference>
<evidence type="ECO:0000313" key="9">
    <source>
        <dbReference type="Proteomes" id="UP001174136"/>
    </source>
</evidence>
<evidence type="ECO:0000256" key="6">
    <source>
        <dbReference type="SAM" id="MobiDB-lite"/>
    </source>
</evidence>
<dbReference type="SUPFAM" id="SSF49313">
    <property type="entry name" value="Cadherin-like"/>
    <property type="match status" value="3"/>
</dbReference>
<dbReference type="GO" id="GO:0008013">
    <property type="term" value="F:beta-catenin binding"/>
    <property type="evidence" value="ECO:0007669"/>
    <property type="project" value="TreeGrafter"/>
</dbReference>
<dbReference type="EMBL" id="JAOPHQ010001139">
    <property type="protein sequence ID" value="KAK0152145.1"/>
    <property type="molecule type" value="Genomic_DNA"/>
</dbReference>
<dbReference type="Proteomes" id="UP001174136">
    <property type="component" value="Unassembled WGS sequence"/>
</dbReference>
<dbReference type="CDD" id="cd11304">
    <property type="entry name" value="Cadherin_repeat"/>
    <property type="match status" value="3"/>
</dbReference>